<name>A0A165FTI9_9APHY</name>
<dbReference type="Pfam" id="PF20151">
    <property type="entry name" value="DUF6533"/>
    <property type="match status" value="1"/>
</dbReference>
<keyword evidence="1" id="KW-0812">Transmembrane</keyword>
<feature type="transmembrane region" description="Helical" evidence="1">
    <location>
        <begin position="51"/>
        <end position="69"/>
    </location>
</feature>
<evidence type="ECO:0000313" key="4">
    <source>
        <dbReference type="Proteomes" id="UP000076871"/>
    </source>
</evidence>
<proteinExistence type="predicted"/>
<feature type="transmembrane region" description="Helical" evidence="1">
    <location>
        <begin position="124"/>
        <end position="150"/>
    </location>
</feature>
<feature type="transmembrane region" description="Helical" evidence="1">
    <location>
        <begin position="170"/>
        <end position="193"/>
    </location>
</feature>
<dbReference type="InterPro" id="IPR045340">
    <property type="entry name" value="DUF6533"/>
</dbReference>
<feature type="transmembrane region" description="Helical" evidence="1">
    <location>
        <begin position="89"/>
        <end position="112"/>
    </location>
</feature>
<evidence type="ECO:0000259" key="2">
    <source>
        <dbReference type="Pfam" id="PF20151"/>
    </source>
</evidence>
<keyword evidence="4" id="KW-1185">Reference proteome</keyword>
<feature type="transmembrane region" description="Helical" evidence="1">
    <location>
        <begin position="214"/>
        <end position="237"/>
    </location>
</feature>
<accession>A0A165FTI9</accession>
<evidence type="ECO:0000256" key="1">
    <source>
        <dbReference type="SAM" id="Phobius"/>
    </source>
</evidence>
<dbReference type="GeneID" id="63831302"/>
<reference evidence="3 4" key="1">
    <citation type="journal article" date="2016" name="Mol. Biol. Evol.">
        <title>Comparative Genomics of Early-Diverging Mushroom-Forming Fungi Provides Insights into the Origins of Lignocellulose Decay Capabilities.</title>
        <authorList>
            <person name="Nagy L.G."/>
            <person name="Riley R."/>
            <person name="Tritt A."/>
            <person name="Adam C."/>
            <person name="Daum C."/>
            <person name="Floudas D."/>
            <person name="Sun H."/>
            <person name="Yadav J.S."/>
            <person name="Pangilinan J."/>
            <person name="Larsson K.H."/>
            <person name="Matsuura K."/>
            <person name="Barry K."/>
            <person name="Labutti K."/>
            <person name="Kuo R."/>
            <person name="Ohm R.A."/>
            <person name="Bhattacharya S.S."/>
            <person name="Shirouzu T."/>
            <person name="Yoshinaga Y."/>
            <person name="Martin F.M."/>
            <person name="Grigoriev I.V."/>
            <person name="Hibbett D.S."/>
        </authorList>
    </citation>
    <scope>NUCLEOTIDE SEQUENCE [LARGE SCALE GENOMIC DNA]</scope>
    <source>
        <strain evidence="3 4">93-53</strain>
    </source>
</reference>
<sequence length="340" mass="37517">MSTQLVQDEINALRGGAVQGFFVYAAAAATVYEYVITFAEEIFLIWTRSITLSNAIFLLNRYVLLLLAVSEILNPLSWYTALSCEATNMFIEAVMITMSIIVAGFSALRVYAIANDGFKAISAVVVLSLGLAPVAVELFLCIRISYYFVVRLGYYPLCDYNAHFSSSVNTALLLLARMCTTVADLIVLLCTWARTYRIAKESRKSNVGSSLAMLLLRDGTLYITVLLAFSVLEIILLKSSGRQSIFAGNYINAFSIPLSSILINRFLLNLRQASNKAAGLGAHSNAITLHLQSTQSSSRIVGNMGEHLEYNSDLRFADMLEEDNVEDTEDRNGWDASEEI</sequence>
<feature type="transmembrane region" description="Helical" evidence="1">
    <location>
        <begin position="21"/>
        <end position="39"/>
    </location>
</feature>
<evidence type="ECO:0000313" key="3">
    <source>
        <dbReference type="EMBL" id="KZT09391.1"/>
    </source>
</evidence>
<feature type="transmembrane region" description="Helical" evidence="1">
    <location>
        <begin position="249"/>
        <end position="268"/>
    </location>
</feature>
<dbReference type="InParanoid" id="A0A165FTI9"/>
<organism evidence="3 4">
    <name type="scientific">Laetiporus sulphureus 93-53</name>
    <dbReference type="NCBI Taxonomy" id="1314785"/>
    <lineage>
        <taxon>Eukaryota</taxon>
        <taxon>Fungi</taxon>
        <taxon>Dikarya</taxon>
        <taxon>Basidiomycota</taxon>
        <taxon>Agaricomycotina</taxon>
        <taxon>Agaricomycetes</taxon>
        <taxon>Polyporales</taxon>
        <taxon>Laetiporus</taxon>
    </lineage>
</organism>
<keyword evidence="1" id="KW-1133">Transmembrane helix</keyword>
<gene>
    <name evidence="3" type="ORF">LAESUDRAFT_810983</name>
</gene>
<keyword evidence="1" id="KW-0472">Membrane</keyword>
<dbReference type="RefSeq" id="XP_040767131.1">
    <property type="nucleotide sequence ID" value="XM_040914275.1"/>
</dbReference>
<dbReference type="AlphaFoldDB" id="A0A165FTI9"/>
<dbReference type="EMBL" id="KV427612">
    <property type="protein sequence ID" value="KZT09391.1"/>
    <property type="molecule type" value="Genomic_DNA"/>
</dbReference>
<dbReference type="OrthoDB" id="2804471at2759"/>
<feature type="domain" description="DUF6533" evidence="2">
    <location>
        <begin position="25"/>
        <end position="65"/>
    </location>
</feature>
<protein>
    <recommendedName>
        <fullName evidence="2">DUF6533 domain-containing protein</fullName>
    </recommendedName>
</protein>
<dbReference type="Proteomes" id="UP000076871">
    <property type="component" value="Unassembled WGS sequence"/>
</dbReference>